<keyword evidence="5" id="KW-0732">Signal</keyword>
<evidence type="ECO:0000256" key="5">
    <source>
        <dbReference type="SAM" id="SignalP"/>
    </source>
</evidence>
<dbReference type="InterPro" id="IPR023346">
    <property type="entry name" value="Lysozyme-like_dom_sf"/>
</dbReference>
<protein>
    <submittedName>
        <fullName evidence="7">Chitinase-like protein 1</fullName>
    </submittedName>
</protein>
<proteinExistence type="evidence at transcript level"/>
<dbReference type="InterPro" id="IPR016283">
    <property type="entry name" value="Glyco_hydro_19"/>
</dbReference>
<dbReference type="PANTHER" id="PTHR22595">
    <property type="entry name" value="CHITINASE-RELATED"/>
    <property type="match status" value="1"/>
</dbReference>
<dbReference type="GO" id="GO:0004568">
    <property type="term" value="F:chitinase activity"/>
    <property type="evidence" value="ECO:0007669"/>
    <property type="project" value="InterPro"/>
</dbReference>
<organism evidence="7">
    <name type="scientific">Pinus taeda</name>
    <name type="common">Loblolly pine</name>
    <dbReference type="NCBI Taxonomy" id="3352"/>
    <lineage>
        <taxon>Eukaryota</taxon>
        <taxon>Viridiplantae</taxon>
        <taxon>Streptophyta</taxon>
        <taxon>Embryophyta</taxon>
        <taxon>Tracheophyta</taxon>
        <taxon>Spermatophyta</taxon>
        <taxon>Pinopsida</taxon>
        <taxon>Pinidae</taxon>
        <taxon>Conifers I</taxon>
        <taxon>Pinales</taxon>
        <taxon>Pinaceae</taxon>
        <taxon>Pinus</taxon>
        <taxon>Pinus subgen. Pinus</taxon>
    </lineage>
</organism>
<feature type="active site" description="Proton donor" evidence="2">
    <location>
        <position position="113"/>
    </location>
</feature>
<reference evidence="7" key="1">
    <citation type="submission" date="2018-03" db="EMBL/GenBank/DDBJ databases">
        <title>Loblolly pine cDNA sequences associated with carbon metabolism, wood formation, and disease resistance.</title>
        <authorList>
            <person name="Nairn C.J."/>
            <person name="Dean J.F.D."/>
            <person name="Peterson D.G."/>
        </authorList>
    </citation>
    <scope>NUCLEOTIDE SEQUENCE</scope>
    <source>
        <tissue evidence="7">Developing xylem</tissue>
    </source>
</reference>
<name>A0A3G6JCI1_PINTA</name>
<feature type="signal peptide" evidence="5">
    <location>
        <begin position="1"/>
        <end position="23"/>
    </location>
</feature>
<evidence type="ECO:0000313" key="7">
    <source>
        <dbReference type="EMBL" id="AZA14778.1"/>
    </source>
</evidence>
<dbReference type="FunFam" id="3.30.20.10:FF:000001">
    <property type="entry name" value="Endochitinase (Chitinase)"/>
    <property type="match status" value="1"/>
</dbReference>
<evidence type="ECO:0000259" key="6">
    <source>
        <dbReference type="Pfam" id="PF00182"/>
    </source>
</evidence>
<dbReference type="Pfam" id="PF00182">
    <property type="entry name" value="Glyco_hydro_19"/>
    <property type="match status" value="1"/>
</dbReference>
<evidence type="ECO:0000256" key="3">
    <source>
        <dbReference type="PIRSR" id="PIRSR001060-2"/>
    </source>
</evidence>
<dbReference type="AlphaFoldDB" id="A0A3G6JCI1"/>
<dbReference type="InterPro" id="IPR000726">
    <property type="entry name" value="Glyco_hydro_19_cat"/>
</dbReference>
<dbReference type="EMBL" id="MH017233">
    <property type="protein sequence ID" value="AZA14778.1"/>
    <property type="molecule type" value="mRNA"/>
</dbReference>
<evidence type="ECO:0000256" key="1">
    <source>
        <dbReference type="ARBA" id="ARBA00023157"/>
    </source>
</evidence>
<dbReference type="PANTHER" id="PTHR22595:SF96">
    <property type="entry name" value="CHITINASE"/>
    <property type="match status" value="1"/>
</dbReference>
<feature type="compositionally biased region" description="Polar residues" evidence="4">
    <location>
        <begin position="290"/>
        <end position="302"/>
    </location>
</feature>
<dbReference type="GO" id="GO:0005975">
    <property type="term" value="P:carbohydrate metabolic process"/>
    <property type="evidence" value="ECO:0007669"/>
    <property type="project" value="InterPro"/>
</dbReference>
<dbReference type="CDD" id="cd00325">
    <property type="entry name" value="chitinase_GH19"/>
    <property type="match status" value="1"/>
</dbReference>
<feature type="disulfide bond" evidence="3">
    <location>
        <begin position="251"/>
        <end position="286"/>
    </location>
</feature>
<dbReference type="GO" id="GO:0006032">
    <property type="term" value="P:chitin catabolic process"/>
    <property type="evidence" value="ECO:0007669"/>
    <property type="project" value="InterPro"/>
</dbReference>
<evidence type="ECO:0000256" key="2">
    <source>
        <dbReference type="PIRSR" id="PIRSR001060-1"/>
    </source>
</evidence>
<dbReference type="GO" id="GO:0016998">
    <property type="term" value="P:cell wall macromolecule catabolic process"/>
    <property type="evidence" value="ECO:0007669"/>
    <property type="project" value="InterPro"/>
</dbReference>
<dbReference type="Gene3D" id="1.10.530.10">
    <property type="match status" value="1"/>
</dbReference>
<feature type="region of interest" description="Disordered" evidence="4">
    <location>
        <begin position="283"/>
        <end position="302"/>
    </location>
</feature>
<accession>A0A3G6JCI1</accession>
<dbReference type="PIRSF" id="PIRSF001060">
    <property type="entry name" value="Endochitinase"/>
    <property type="match status" value="1"/>
</dbReference>
<evidence type="ECO:0000256" key="4">
    <source>
        <dbReference type="SAM" id="MobiDB-lite"/>
    </source>
</evidence>
<gene>
    <name evidence="7" type="primary">GH19b</name>
</gene>
<sequence length="302" mass="33045">MAMGRICLVVLLALALSLNVSLASKKMKVCDKGWECKGTYCCNQTISEIFTVDNFEELFSKRNTPVAHAVGFWDYYSFINAAAQFEGIGFGTTGGQVMQQKELAAFLGNVAAETSCGYNVATGGPTAWGLCYKEEMSPDQLYCDQNLLYPCAPGASYHGRGALPIYWNFNYGPIGEALKLDLLTSPDMVSNNATIGFLTAMWRWMNPIKPKQPSAHDVFVGNWKPTKNDTESYRLPGFGMVINVLNGGLECGKGDIDAMNNRISHYLYFLDLLGVGREQAGDNLDCGQQVPLNPVSTSTTSR</sequence>
<feature type="chain" id="PRO_5017977372" evidence="5">
    <location>
        <begin position="24"/>
        <end position="302"/>
    </location>
</feature>
<feature type="disulfide bond" evidence="3">
    <location>
        <begin position="143"/>
        <end position="151"/>
    </location>
</feature>
<feature type="domain" description="Glycoside hydrolase family 19 catalytic" evidence="6">
    <location>
        <begin position="50"/>
        <end position="286"/>
    </location>
</feature>
<dbReference type="SUPFAM" id="SSF53955">
    <property type="entry name" value="Lysozyme-like"/>
    <property type="match status" value="1"/>
</dbReference>
<keyword evidence="1 3" id="KW-1015">Disulfide bond</keyword>
<dbReference type="Gene3D" id="3.30.20.10">
    <property type="entry name" value="Endochitinase, domain 2"/>
    <property type="match status" value="1"/>
</dbReference>